<name>A0A1G1VMP9_9BACT</name>
<dbReference type="EMBL" id="MHCI01000014">
    <property type="protein sequence ID" value="OGY16507.1"/>
    <property type="molecule type" value="Genomic_DNA"/>
</dbReference>
<evidence type="ECO:0000313" key="3">
    <source>
        <dbReference type="EMBL" id="OGY16507.1"/>
    </source>
</evidence>
<protein>
    <recommendedName>
        <fullName evidence="2">Insertion element IS150 protein InsJ-like helix-turn-helix domain-containing protein</fullName>
    </recommendedName>
</protein>
<comment type="caution">
    <text evidence="3">The sequence shown here is derived from an EMBL/GenBank/DDBJ whole genome shotgun (WGS) entry which is preliminary data.</text>
</comment>
<evidence type="ECO:0000313" key="4">
    <source>
        <dbReference type="Proteomes" id="UP000179069"/>
    </source>
</evidence>
<feature type="compositionally biased region" description="Low complexity" evidence="1">
    <location>
        <begin position="176"/>
        <end position="186"/>
    </location>
</feature>
<dbReference type="AlphaFoldDB" id="A0A1G1VMP9"/>
<dbReference type="InterPro" id="IPR009057">
    <property type="entry name" value="Homeodomain-like_sf"/>
</dbReference>
<feature type="domain" description="Insertion element IS150 protein InsJ-like helix-turn-helix" evidence="2">
    <location>
        <begin position="31"/>
        <end position="84"/>
    </location>
</feature>
<feature type="region of interest" description="Disordered" evidence="1">
    <location>
        <begin position="174"/>
        <end position="193"/>
    </location>
</feature>
<dbReference type="Proteomes" id="UP000179069">
    <property type="component" value="Unassembled WGS sequence"/>
</dbReference>
<proteinExistence type="predicted"/>
<gene>
    <name evidence="3" type="ORF">A2785_02845</name>
</gene>
<evidence type="ECO:0000259" key="2">
    <source>
        <dbReference type="Pfam" id="PF13518"/>
    </source>
</evidence>
<dbReference type="SUPFAM" id="SSF46689">
    <property type="entry name" value="Homeodomain-like"/>
    <property type="match status" value="1"/>
</dbReference>
<sequence>MKYQIAVGKRSQADTWRNLAIYWMVSPQAKERLEWIIFYHDVANQRVSSTAAYFGLSRKTIHKWLKRFDPHRIQSLEESSRRPKQLRTWEVTPLQEARVKTLREKHLRYGKAKLKVIYEETYGEPISTWKIERVVRKHHLYPDPADHKQRMKRRQQRKQKPKVRIHELETDTYPAGTLGIPIPSSSGGMGSTG</sequence>
<accession>A0A1G1VMP9</accession>
<evidence type="ECO:0000256" key="1">
    <source>
        <dbReference type="SAM" id="MobiDB-lite"/>
    </source>
</evidence>
<dbReference type="InterPro" id="IPR055247">
    <property type="entry name" value="InsJ-like_HTH"/>
</dbReference>
<organism evidence="3 4">
    <name type="scientific">Candidatus Chisholmbacteria bacterium RIFCSPHIGHO2_01_FULL_49_18</name>
    <dbReference type="NCBI Taxonomy" id="1797590"/>
    <lineage>
        <taxon>Bacteria</taxon>
        <taxon>Candidatus Chisholmiibacteriota</taxon>
    </lineage>
</organism>
<reference evidence="3 4" key="1">
    <citation type="journal article" date="2016" name="Nat. Commun.">
        <title>Thousands of microbial genomes shed light on interconnected biogeochemical processes in an aquifer system.</title>
        <authorList>
            <person name="Anantharaman K."/>
            <person name="Brown C.T."/>
            <person name="Hug L.A."/>
            <person name="Sharon I."/>
            <person name="Castelle C.J."/>
            <person name="Probst A.J."/>
            <person name="Thomas B.C."/>
            <person name="Singh A."/>
            <person name="Wilkins M.J."/>
            <person name="Karaoz U."/>
            <person name="Brodie E.L."/>
            <person name="Williams K.H."/>
            <person name="Hubbard S.S."/>
            <person name="Banfield J.F."/>
        </authorList>
    </citation>
    <scope>NUCLEOTIDE SEQUENCE [LARGE SCALE GENOMIC DNA]</scope>
</reference>
<dbReference type="Pfam" id="PF13518">
    <property type="entry name" value="HTH_28"/>
    <property type="match status" value="1"/>
</dbReference>